<evidence type="ECO:0000256" key="1">
    <source>
        <dbReference type="ARBA" id="ARBA00022723"/>
    </source>
</evidence>
<comment type="caution">
    <text evidence="4">The sequence shown here is derived from an EMBL/GenBank/DDBJ whole genome shotgun (WGS) entry which is preliminary data.</text>
</comment>
<dbReference type="InterPro" id="IPR038492">
    <property type="entry name" value="GBBH-like_N_sf"/>
</dbReference>
<evidence type="ECO:0000313" key="5">
    <source>
        <dbReference type="Proteomes" id="UP000251800"/>
    </source>
</evidence>
<reference evidence="4 5" key="1">
    <citation type="submission" date="2018-05" db="EMBL/GenBank/DDBJ databases">
        <title>Abyssibacter profundi OUC007T gen. nov., sp. nov, a marine bacterium isolated from seawater of the Mariana Trench.</title>
        <authorList>
            <person name="Zhou S."/>
        </authorList>
    </citation>
    <scope>NUCLEOTIDE SEQUENCE [LARGE SCALE GENOMIC DNA]</scope>
    <source>
        <strain evidence="4 5">OUC007</strain>
    </source>
</reference>
<keyword evidence="5" id="KW-1185">Reference proteome</keyword>
<proteinExistence type="predicted"/>
<dbReference type="OrthoDB" id="9794178at2"/>
<accession>A0A363UL37</accession>
<dbReference type="Pfam" id="PF06155">
    <property type="entry name" value="GBBH-like_N"/>
    <property type="match status" value="1"/>
</dbReference>
<dbReference type="PANTHER" id="PTHR35303:SF5">
    <property type="entry name" value="OS02G0197800 PROTEIN"/>
    <property type="match status" value="1"/>
</dbReference>
<dbReference type="Gene3D" id="3.30.2020.30">
    <property type="match status" value="1"/>
</dbReference>
<organism evidence="4 5">
    <name type="scientific">Abyssibacter profundi</name>
    <dbReference type="NCBI Taxonomy" id="2182787"/>
    <lineage>
        <taxon>Bacteria</taxon>
        <taxon>Pseudomonadati</taxon>
        <taxon>Pseudomonadota</taxon>
        <taxon>Gammaproteobacteria</taxon>
        <taxon>Chromatiales</taxon>
        <taxon>Oceanococcaceae</taxon>
        <taxon>Abyssibacter</taxon>
    </lineage>
</organism>
<dbReference type="Proteomes" id="UP000251800">
    <property type="component" value="Unassembled WGS sequence"/>
</dbReference>
<evidence type="ECO:0000313" key="4">
    <source>
        <dbReference type="EMBL" id="PWN56131.1"/>
    </source>
</evidence>
<dbReference type="InterPro" id="IPR010376">
    <property type="entry name" value="GBBH-like_N"/>
</dbReference>
<keyword evidence="2" id="KW-0408">Iron</keyword>
<dbReference type="PANTHER" id="PTHR35303">
    <property type="entry name" value="OS02G0197800 PROTEIN"/>
    <property type="match status" value="1"/>
</dbReference>
<sequence>MIPVPTKLTLHRASRVLDVIYEDGQTYQVPAELMRVYSPSAEVKGHGPGQEKLVWGKRGVGIERIEPVGGYAIRPVFDDGHDSGLFGWGLIHELCTDQARLWQAYEARLEEAGVGRDPGVRSLDSVVRQYTPKGSKPA</sequence>
<evidence type="ECO:0000256" key="2">
    <source>
        <dbReference type="ARBA" id="ARBA00023004"/>
    </source>
</evidence>
<dbReference type="EMBL" id="QEQK01000007">
    <property type="protein sequence ID" value="PWN56131.1"/>
    <property type="molecule type" value="Genomic_DNA"/>
</dbReference>
<keyword evidence="1" id="KW-0479">Metal-binding</keyword>
<gene>
    <name evidence="4" type="ORF">DEH80_09340</name>
</gene>
<dbReference type="GO" id="GO:0046872">
    <property type="term" value="F:metal ion binding"/>
    <property type="evidence" value="ECO:0007669"/>
    <property type="project" value="UniProtKB-KW"/>
</dbReference>
<name>A0A363UL37_9GAMM</name>
<evidence type="ECO:0000259" key="3">
    <source>
        <dbReference type="Pfam" id="PF06155"/>
    </source>
</evidence>
<dbReference type="AlphaFoldDB" id="A0A363UL37"/>
<dbReference type="RefSeq" id="WP_109720347.1">
    <property type="nucleotide sequence ID" value="NZ_QEQK01000007.1"/>
</dbReference>
<feature type="domain" description="Gamma-butyrobetaine hydroxylase-like N-terminal" evidence="3">
    <location>
        <begin position="9"/>
        <end position="90"/>
    </location>
</feature>
<protein>
    <recommendedName>
        <fullName evidence="3">Gamma-butyrobetaine hydroxylase-like N-terminal domain-containing protein</fullName>
    </recommendedName>
</protein>